<dbReference type="Gene3D" id="3.30.450.20">
    <property type="entry name" value="PAS domain"/>
    <property type="match status" value="1"/>
</dbReference>
<keyword evidence="1" id="KW-1133">Transmembrane helix</keyword>
<feature type="domain" description="PAS" evidence="2">
    <location>
        <begin position="326"/>
        <end position="396"/>
    </location>
</feature>
<dbReference type="PROSITE" id="PS50887">
    <property type="entry name" value="GGDEF"/>
    <property type="match status" value="1"/>
</dbReference>
<dbReference type="EMBL" id="AP022870">
    <property type="protein sequence ID" value="BCB82088.1"/>
    <property type="molecule type" value="Genomic_DNA"/>
</dbReference>
<dbReference type="PROSITE" id="PS50883">
    <property type="entry name" value="EAL"/>
    <property type="match status" value="1"/>
</dbReference>
<dbReference type="InterPro" id="IPR029787">
    <property type="entry name" value="Nucleotide_cyclase"/>
</dbReference>
<proteinExistence type="predicted"/>
<feature type="domain" description="EAL" evidence="3">
    <location>
        <begin position="622"/>
        <end position="881"/>
    </location>
</feature>
<feature type="transmembrane region" description="Helical" evidence="1">
    <location>
        <begin position="164"/>
        <end position="184"/>
    </location>
</feature>
<dbReference type="PANTHER" id="PTHR44757">
    <property type="entry name" value="DIGUANYLATE CYCLASE DGCP"/>
    <property type="match status" value="1"/>
</dbReference>
<evidence type="ECO:0000313" key="6">
    <source>
        <dbReference type="Proteomes" id="UP000502508"/>
    </source>
</evidence>
<organism evidence="5 6">
    <name type="scientific">Phytohabitans flavus</name>
    <dbReference type="NCBI Taxonomy" id="1076124"/>
    <lineage>
        <taxon>Bacteria</taxon>
        <taxon>Bacillati</taxon>
        <taxon>Actinomycetota</taxon>
        <taxon>Actinomycetes</taxon>
        <taxon>Micromonosporales</taxon>
        <taxon>Micromonosporaceae</taxon>
    </lineage>
</organism>
<dbReference type="CDD" id="cd00130">
    <property type="entry name" value="PAS"/>
    <property type="match status" value="1"/>
</dbReference>
<evidence type="ECO:0000256" key="1">
    <source>
        <dbReference type="SAM" id="Phobius"/>
    </source>
</evidence>
<evidence type="ECO:0000259" key="4">
    <source>
        <dbReference type="PROSITE" id="PS50887"/>
    </source>
</evidence>
<sequence length="885" mass="93698">MTVPYNPGARTRLGAIPTADIAVAAAALVCFAGSLAGLTPPAFGYLAGVGGIAALVTYRLWRLALHIHAKQHGFGPCRGAGFLGVGSLAGGLTALAVIQVDASHQAAASAVGLGAAVTTYVLGVLLLPGAATTLGARLRRVSDGVSIGVSLAFAGWLLPPPGGMPPAALAGMLFAVGGLSIVTVTALRAARYRRAAMLCGAGAGAAVLGLAIQTMMIAYGVSDGTLLYPAALVLLGPVLVLLGAYRADADGDLVPPAEPETRLSGYPLLTVPALLAMLAALYHLITVGEFDHTAILIGLMVIPTVVVREIMAAADVRRYARRLVEQEAHFRSLVAGANDLIMIVGDDLVVRWQSPAAARLFGLSDAEVVGRPFPALMHPDDAPEVTALLTAVLSEREAPGRPPLVEARLRDGYGAWRDTESTVGDQRAVPAVAALVVHVRDVGERRHLERTLHQLAFTDQLTGLANRRELMRTIVSQREVVGHTGALLVIDLHGMADVNEVRGREIGDVVLMEVGRRLRTAVGSDDLPARLAGDEFAVVTVEGPVLAYALGTRLLTVLTEPYQLPGAIVHLKVSIGLAELSGGDNVDDVLRRADLARRRARQLGRDRIEWYDAYLEEQLVRRMDLERELPGAAARGEFDLVYQPVLSLADRQPVGVEALLRWRNPTLGTVLPSELLPVAEDLALLDEIGQWVLATAVKQLAAWTVPGRELWMSVNVSPRELAAADYVTRVKSLLAEREISPELIVVEVAESRLSADVAAVVPQLAALRSLGVRTALDDFGAGQASLQQLRRLPVDLLKIDGSIISAPSDQLPADLKGHSRPLIDVVADLGRRLGVEIIAEGLESVAQVRQAKEAGCRLGQGFALARPAPAERIEAFLEEHRAPSG</sequence>
<dbReference type="Gene3D" id="3.30.70.270">
    <property type="match status" value="1"/>
</dbReference>
<feature type="transmembrane region" description="Helical" evidence="1">
    <location>
        <begin position="141"/>
        <end position="158"/>
    </location>
</feature>
<keyword evidence="1" id="KW-0472">Membrane</keyword>
<dbReference type="NCBIfam" id="TIGR00254">
    <property type="entry name" value="GGDEF"/>
    <property type="match status" value="1"/>
</dbReference>
<dbReference type="SUPFAM" id="SSF55073">
    <property type="entry name" value="Nucleotide cyclase"/>
    <property type="match status" value="1"/>
</dbReference>
<dbReference type="InterPro" id="IPR001633">
    <property type="entry name" value="EAL_dom"/>
</dbReference>
<feature type="transmembrane region" description="Helical" evidence="1">
    <location>
        <begin position="266"/>
        <end position="286"/>
    </location>
</feature>
<dbReference type="Pfam" id="PF08448">
    <property type="entry name" value="PAS_4"/>
    <property type="match status" value="1"/>
</dbReference>
<dbReference type="InterPro" id="IPR000160">
    <property type="entry name" value="GGDEF_dom"/>
</dbReference>
<feature type="transmembrane region" description="Helical" evidence="1">
    <location>
        <begin position="82"/>
        <end position="100"/>
    </location>
</feature>
<dbReference type="SMART" id="SM00052">
    <property type="entry name" value="EAL"/>
    <property type="match status" value="1"/>
</dbReference>
<dbReference type="PROSITE" id="PS50112">
    <property type="entry name" value="PAS"/>
    <property type="match status" value="1"/>
</dbReference>
<dbReference type="AlphaFoldDB" id="A0A6F8Y7X7"/>
<evidence type="ECO:0008006" key="7">
    <source>
        <dbReference type="Google" id="ProtNLM"/>
    </source>
</evidence>
<dbReference type="InterPro" id="IPR035919">
    <property type="entry name" value="EAL_sf"/>
</dbReference>
<dbReference type="SMART" id="SM00267">
    <property type="entry name" value="GGDEF"/>
    <property type="match status" value="1"/>
</dbReference>
<evidence type="ECO:0000313" key="5">
    <source>
        <dbReference type="EMBL" id="BCB82088.1"/>
    </source>
</evidence>
<feature type="transmembrane region" description="Helical" evidence="1">
    <location>
        <begin position="196"/>
        <end position="220"/>
    </location>
</feature>
<dbReference type="SMART" id="SM00091">
    <property type="entry name" value="PAS"/>
    <property type="match status" value="1"/>
</dbReference>
<evidence type="ECO:0000259" key="2">
    <source>
        <dbReference type="PROSITE" id="PS50112"/>
    </source>
</evidence>
<keyword evidence="1" id="KW-0812">Transmembrane</keyword>
<feature type="transmembrane region" description="Helical" evidence="1">
    <location>
        <begin position="12"/>
        <end position="36"/>
    </location>
</feature>
<dbReference type="PANTHER" id="PTHR44757:SF2">
    <property type="entry name" value="BIOFILM ARCHITECTURE MAINTENANCE PROTEIN MBAA"/>
    <property type="match status" value="1"/>
</dbReference>
<dbReference type="InterPro" id="IPR043128">
    <property type="entry name" value="Rev_trsase/Diguanyl_cyclase"/>
</dbReference>
<dbReference type="InterPro" id="IPR013656">
    <property type="entry name" value="PAS_4"/>
</dbReference>
<reference evidence="5 6" key="2">
    <citation type="submission" date="2020-03" db="EMBL/GenBank/DDBJ databases">
        <authorList>
            <person name="Ichikawa N."/>
            <person name="Kimura A."/>
            <person name="Kitahashi Y."/>
            <person name="Uohara A."/>
        </authorList>
    </citation>
    <scope>NUCLEOTIDE SEQUENCE [LARGE SCALE GENOMIC DNA]</scope>
    <source>
        <strain evidence="5 6">NBRC 107702</strain>
    </source>
</reference>
<gene>
    <name evidence="5" type="ORF">Pflav_084980</name>
</gene>
<protein>
    <recommendedName>
        <fullName evidence="7">GGDEF domain-containing protein</fullName>
    </recommendedName>
</protein>
<feature type="transmembrane region" description="Helical" evidence="1">
    <location>
        <begin position="42"/>
        <end position="61"/>
    </location>
</feature>
<dbReference type="NCBIfam" id="TIGR00229">
    <property type="entry name" value="sensory_box"/>
    <property type="match status" value="1"/>
</dbReference>
<reference evidence="5 6" key="1">
    <citation type="submission" date="2020-03" db="EMBL/GenBank/DDBJ databases">
        <title>Whole genome shotgun sequence of Phytohabitans flavus NBRC 107702.</title>
        <authorList>
            <person name="Komaki H."/>
            <person name="Tamura T."/>
        </authorList>
    </citation>
    <scope>NUCLEOTIDE SEQUENCE [LARGE SCALE GENOMIC DNA]</scope>
    <source>
        <strain evidence="5 6">NBRC 107702</strain>
    </source>
</reference>
<dbReference type="SUPFAM" id="SSF141868">
    <property type="entry name" value="EAL domain-like"/>
    <property type="match status" value="1"/>
</dbReference>
<dbReference type="Pfam" id="PF00990">
    <property type="entry name" value="GGDEF"/>
    <property type="match status" value="1"/>
</dbReference>
<feature type="transmembrane region" description="Helical" evidence="1">
    <location>
        <begin position="106"/>
        <end position="129"/>
    </location>
</feature>
<dbReference type="CDD" id="cd01949">
    <property type="entry name" value="GGDEF"/>
    <property type="match status" value="1"/>
</dbReference>
<dbReference type="InterPro" id="IPR035965">
    <property type="entry name" value="PAS-like_dom_sf"/>
</dbReference>
<dbReference type="CDD" id="cd01948">
    <property type="entry name" value="EAL"/>
    <property type="match status" value="1"/>
</dbReference>
<accession>A0A6F8Y7X7</accession>
<dbReference type="InterPro" id="IPR000014">
    <property type="entry name" value="PAS"/>
</dbReference>
<dbReference type="RefSeq" id="WP_232072479.1">
    <property type="nucleotide sequence ID" value="NZ_AP022870.1"/>
</dbReference>
<keyword evidence="6" id="KW-1185">Reference proteome</keyword>
<name>A0A6F8Y7X7_9ACTN</name>
<dbReference type="Pfam" id="PF00563">
    <property type="entry name" value="EAL"/>
    <property type="match status" value="1"/>
</dbReference>
<feature type="domain" description="GGDEF" evidence="4">
    <location>
        <begin position="483"/>
        <end position="613"/>
    </location>
</feature>
<feature type="transmembrane region" description="Helical" evidence="1">
    <location>
        <begin position="226"/>
        <end position="245"/>
    </location>
</feature>
<dbReference type="SUPFAM" id="SSF55785">
    <property type="entry name" value="PYP-like sensor domain (PAS domain)"/>
    <property type="match status" value="1"/>
</dbReference>
<dbReference type="Proteomes" id="UP000502508">
    <property type="component" value="Chromosome"/>
</dbReference>
<dbReference type="KEGG" id="pfla:Pflav_084980"/>
<dbReference type="Gene3D" id="3.20.20.450">
    <property type="entry name" value="EAL domain"/>
    <property type="match status" value="1"/>
</dbReference>
<dbReference type="InterPro" id="IPR052155">
    <property type="entry name" value="Biofilm_reg_signaling"/>
</dbReference>
<evidence type="ECO:0000259" key="3">
    <source>
        <dbReference type="PROSITE" id="PS50883"/>
    </source>
</evidence>